<reference evidence="6 8" key="1">
    <citation type="journal article" date="2011" name="Nature">
        <title>The Medicago genome provides insight into the evolution of rhizobial symbioses.</title>
        <authorList>
            <person name="Young N.D."/>
            <person name="Debelle F."/>
            <person name="Oldroyd G.E."/>
            <person name="Geurts R."/>
            <person name="Cannon S.B."/>
            <person name="Udvardi M.K."/>
            <person name="Benedito V.A."/>
            <person name="Mayer K.F."/>
            <person name="Gouzy J."/>
            <person name="Schoof H."/>
            <person name="Van de Peer Y."/>
            <person name="Proost S."/>
            <person name="Cook D.R."/>
            <person name="Meyers B.C."/>
            <person name="Spannagl M."/>
            <person name="Cheung F."/>
            <person name="De Mita S."/>
            <person name="Krishnakumar V."/>
            <person name="Gundlach H."/>
            <person name="Zhou S."/>
            <person name="Mudge J."/>
            <person name="Bharti A.K."/>
            <person name="Murray J.D."/>
            <person name="Naoumkina M.A."/>
            <person name="Rosen B."/>
            <person name="Silverstein K.A."/>
            <person name="Tang H."/>
            <person name="Rombauts S."/>
            <person name="Zhao P.X."/>
            <person name="Zhou P."/>
            <person name="Barbe V."/>
            <person name="Bardou P."/>
            <person name="Bechner M."/>
            <person name="Bellec A."/>
            <person name="Berger A."/>
            <person name="Berges H."/>
            <person name="Bidwell S."/>
            <person name="Bisseling T."/>
            <person name="Choisne N."/>
            <person name="Couloux A."/>
            <person name="Denny R."/>
            <person name="Deshpande S."/>
            <person name="Dai X."/>
            <person name="Doyle J.J."/>
            <person name="Dudez A.M."/>
            <person name="Farmer A.D."/>
            <person name="Fouteau S."/>
            <person name="Franken C."/>
            <person name="Gibelin C."/>
            <person name="Gish J."/>
            <person name="Goldstein S."/>
            <person name="Gonzalez A.J."/>
            <person name="Green P.J."/>
            <person name="Hallab A."/>
            <person name="Hartog M."/>
            <person name="Hua A."/>
            <person name="Humphray S.J."/>
            <person name="Jeong D.H."/>
            <person name="Jing Y."/>
            <person name="Jocker A."/>
            <person name="Kenton S.M."/>
            <person name="Kim D.J."/>
            <person name="Klee K."/>
            <person name="Lai H."/>
            <person name="Lang C."/>
            <person name="Lin S."/>
            <person name="Macmil S.L."/>
            <person name="Magdelenat G."/>
            <person name="Matthews L."/>
            <person name="McCorrison J."/>
            <person name="Monaghan E.L."/>
            <person name="Mun J.H."/>
            <person name="Najar F.Z."/>
            <person name="Nicholson C."/>
            <person name="Noirot C."/>
            <person name="O'Bleness M."/>
            <person name="Paule C.R."/>
            <person name="Poulain J."/>
            <person name="Prion F."/>
            <person name="Qin B."/>
            <person name="Qu C."/>
            <person name="Retzel E.F."/>
            <person name="Riddle C."/>
            <person name="Sallet E."/>
            <person name="Samain S."/>
            <person name="Samson N."/>
            <person name="Sanders I."/>
            <person name="Saurat O."/>
            <person name="Scarpelli C."/>
            <person name="Schiex T."/>
            <person name="Segurens B."/>
            <person name="Severin A.J."/>
            <person name="Sherrier D.J."/>
            <person name="Shi R."/>
            <person name="Sims S."/>
            <person name="Singer S.R."/>
            <person name="Sinharoy S."/>
            <person name="Sterck L."/>
            <person name="Viollet A."/>
            <person name="Wang B.B."/>
            <person name="Wang K."/>
            <person name="Wang M."/>
            <person name="Wang X."/>
            <person name="Warfsmann J."/>
            <person name="Weissenbach J."/>
            <person name="White D.D."/>
            <person name="White J.D."/>
            <person name="Wiley G.B."/>
            <person name="Wincker P."/>
            <person name="Xing Y."/>
            <person name="Yang L."/>
            <person name="Yao Z."/>
            <person name="Ying F."/>
            <person name="Zhai J."/>
            <person name="Zhou L."/>
            <person name="Zuber A."/>
            <person name="Denarie J."/>
            <person name="Dixon R.A."/>
            <person name="May G.D."/>
            <person name="Schwartz D.C."/>
            <person name="Rogers J."/>
            <person name="Quetier F."/>
            <person name="Town C.D."/>
            <person name="Roe B.A."/>
        </authorList>
    </citation>
    <scope>NUCLEOTIDE SEQUENCE [LARGE SCALE GENOMIC DNA]</scope>
    <source>
        <strain evidence="6">A17</strain>
        <strain evidence="7 8">cv. Jemalong A17</strain>
    </source>
</reference>
<proteinExistence type="predicted"/>
<evidence type="ECO:0000313" key="7">
    <source>
        <dbReference type="EnsemblPlants" id="AES63539"/>
    </source>
</evidence>
<dbReference type="Proteomes" id="UP000002051">
    <property type="component" value="Chromosome 2"/>
</dbReference>
<feature type="domain" description="GTD-binding" evidence="5">
    <location>
        <begin position="2"/>
        <end position="54"/>
    </location>
</feature>
<reference evidence="7" key="3">
    <citation type="submission" date="2015-04" db="UniProtKB">
        <authorList>
            <consortium name="EnsemblPlants"/>
        </authorList>
    </citation>
    <scope>IDENTIFICATION</scope>
    <source>
        <strain evidence="7">cv. Jemalong A17</strain>
    </source>
</reference>
<dbReference type="PaxDb" id="3880-AES63539"/>
<accession>G7IS78</accession>
<dbReference type="Pfam" id="PF04576">
    <property type="entry name" value="Zein-binding"/>
    <property type="match status" value="1"/>
</dbReference>
<dbReference type="GO" id="GO:0016020">
    <property type="term" value="C:membrane"/>
    <property type="evidence" value="ECO:0007669"/>
    <property type="project" value="UniProtKB-SubCell"/>
</dbReference>
<keyword evidence="4" id="KW-0472">Membrane</keyword>
<dbReference type="InterPro" id="IPR007656">
    <property type="entry name" value="GTD-bd"/>
</dbReference>
<name>G7IS78_MEDTR</name>
<protein>
    <submittedName>
        <fullName evidence="6">Zein-binding protein</fullName>
    </submittedName>
</protein>
<dbReference type="EnsemblPlants" id="AES63539">
    <property type="protein sequence ID" value="AES63539"/>
    <property type="gene ID" value="MTR_2g009780"/>
</dbReference>
<evidence type="ECO:0000313" key="6">
    <source>
        <dbReference type="EMBL" id="AES63539.1"/>
    </source>
</evidence>
<sequence length="54" mass="6275">MSLRKYVKMERERYVVVCAEIEKECVAASIATKEVMVLRLHNEKSSVEIEGNQF</sequence>
<dbReference type="EMBL" id="CM001218">
    <property type="protein sequence ID" value="AES63539.1"/>
    <property type="molecule type" value="Genomic_DNA"/>
</dbReference>
<dbReference type="HOGENOM" id="CLU_3053347_0_0_1"/>
<evidence type="ECO:0000256" key="1">
    <source>
        <dbReference type="ARBA" id="ARBA00004370"/>
    </source>
</evidence>
<evidence type="ECO:0000256" key="2">
    <source>
        <dbReference type="ARBA" id="ARBA00022692"/>
    </source>
</evidence>
<evidence type="ECO:0000259" key="5">
    <source>
        <dbReference type="Pfam" id="PF04576"/>
    </source>
</evidence>
<organism evidence="6 8">
    <name type="scientific">Medicago truncatula</name>
    <name type="common">Barrel medic</name>
    <name type="synonym">Medicago tribuloides</name>
    <dbReference type="NCBI Taxonomy" id="3880"/>
    <lineage>
        <taxon>Eukaryota</taxon>
        <taxon>Viridiplantae</taxon>
        <taxon>Streptophyta</taxon>
        <taxon>Embryophyta</taxon>
        <taxon>Tracheophyta</taxon>
        <taxon>Spermatophyta</taxon>
        <taxon>Magnoliopsida</taxon>
        <taxon>eudicotyledons</taxon>
        <taxon>Gunneridae</taxon>
        <taxon>Pentapetalae</taxon>
        <taxon>rosids</taxon>
        <taxon>fabids</taxon>
        <taxon>Fabales</taxon>
        <taxon>Fabaceae</taxon>
        <taxon>Papilionoideae</taxon>
        <taxon>50 kb inversion clade</taxon>
        <taxon>NPAAA clade</taxon>
        <taxon>Hologalegina</taxon>
        <taxon>IRL clade</taxon>
        <taxon>Trifolieae</taxon>
        <taxon>Medicago</taxon>
    </lineage>
</organism>
<dbReference type="AlphaFoldDB" id="G7IS78"/>
<evidence type="ECO:0000256" key="4">
    <source>
        <dbReference type="ARBA" id="ARBA00023136"/>
    </source>
</evidence>
<reference evidence="6 8" key="2">
    <citation type="journal article" date="2014" name="BMC Genomics">
        <title>An improved genome release (version Mt4.0) for the model legume Medicago truncatula.</title>
        <authorList>
            <person name="Tang H."/>
            <person name="Krishnakumar V."/>
            <person name="Bidwell S."/>
            <person name="Rosen B."/>
            <person name="Chan A."/>
            <person name="Zhou S."/>
            <person name="Gentzbittel L."/>
            <person name="Childs K.L."/>
            <person name="Yandell M."/>
            <person name="Gundlach H."/>
            <person name="Mayer K.F."/>
            <person name="Schwartz D.C."/>
            <person name="Town C.D."/>
        </authorList>
    </citation>
    <scope>GENOME REANNOTATION</scope>
    <source>
        <strain evidence="7 8">cv. Jemalong A17</strain>
    </source>
</reference>
<dbReference type="GO" id="GO:0080115">
    <property type="term" value="F:myosin XI tail binding"/>
    <property type="evidence" value="ECO:0007669"/>
    <property type="project" value="UniProtKB-ARBA"/>
</dbReference>
<comment type="subcellular location">
    <subcellularLocation>
        <location evidence="1">Membrane</location>
    </subcellularLocation>
</comment>
<evidence type="ECO:0000256" key="3">
    <source>
        <dbReference type="ARBA" id="ARBA00022989"/>
    </source>
</evidence>
<keyword evidence="8" id="KW-1185">Reference proteome</keyword>
<evidence type="ECO:0000313" key="8">
    <source>
        <dbReference type="Proteomes" id="UP000002051"/>
    </source>
</evidence>
<keyword evidence="2" id="KW-0812">Transmembrane</keyword>
<keyword evidence="3" id="KW-1133">Transmembrane helix</keyword>
<gene>
    <name evidence="6" type="ordered locus">MTR_2g009780</name>
</gene>